<dbReference type="Pfam" id="PF13692">
    <property type="entry name" value="Glyco_trans_1_4"/>
    <property type="match status" value="1"/>
</dbReference>
<dbReference type="EMBL" id="FN554889">
    <property type="protein sequence ID" value="CBG75979.1"/>
    <property type="molecule type" value="Genomic_DNA"/>
</dbReference>
<keyword evidence="3 6" id="KW-0808">Transferase</keyword>
<dbReference type="eggNOG" id="COG0438">
    <property type="taxonomic scope" value="Bacteria"/>
</dbReference>
<accession>C9Z9Q1</accession>
<dbReference type="GO" id="GO:0016757">
    <property type="term" value="F:glycosyltransferase activity"/>
    <property type="evidence" value="ECO:0007669"/>
    <property type="project" value="UniProtKB-KW"/>
</dbReference>
<dbReference type="STRING" id="680198.SCAB_90461"/>
<dbReference type="Gene3D" id="3.40.50.2000">
    <property type="entry name" value="Glycogen Phosphorylase B"/>
    <property type="match status" value="2"/>
</dbReference>
<dbReference type="SUPFAM" id="SSF53756">
    <property type="entry name" value="UDP-Glycosyltransferase/glycogen phosphorylase"/>
    <property type="match status" value="1"/>
</dbReference>
<dbReference type="PANTHER" id="PTHR12526">
    <property type="entry name" value="GLYCOSYLTRANSFERASE"/>
    <property type="match status" value="1"/>
</dbReference>
<dbReference type="CAZy" id="GT4">
    <property type="family name" value="Glycosyltransferase Family 4"/>
</dbReference>
<feature type="compositionally biased region" description="Basic and acidic residues" evidence="4">
    <location>
        <begin position="71"/>
        <end position="86"/>
    </location>
</feature>
<reference evidence="6 7" key="1">
    <citation type="journal article" date="2010" name="Mol. Plant Microbe Interact.">
        <title>Streptomyces scabies 87-22 contains a coronafacic acid-like biosynthetic cluster that contributes to plant-microbe interactions.</title>
        <authorList>
            <person name="Bignell D.R."/>
            <person name="Seipke R.F."/>
            <person name="Huguet-Tapia J.C."/>
            <person name="Chambers A.H."/>
            <person name="Parry R.J."/>
            <person name="Loria R."/>
        </authorList>
    </citation>
    <scope>NUCLEOTIDE SEQUENCE [LARGE SCALE GENOMIC DNA]</scope>
    <source>
        <strain evidence="6 7">87.22</strain>
    </source>
</reference>
<proteinExistence type="predicted"/>
<sequence>SQKTRGTPHMRIAFLLHNAYAMGGTVRTTMTLADTLARRHEVELVSVFRHREKPRLGRSPEVPLRALVDRRPKSMDASDPLARRGGEFFPQGDSRSNQYHRLAEQRVIDWLRETDADVVVSTRAGLNALLARFGQRTVRIGQEHLTHDSHSHRLRTELQRWYGGLDALVTMTEADARDHRRGMRLTRTQVVAIPNSVPEPLVPPADPAARVVVAAGRLARVKRYEMLVDAFALVGAACPDWSLRIYGDGAERGRIADRITRHGLGDRVFLMGSATPLEAELVKGSIAAVTSAHESFGMTIVEAMRCGLPVVSTDCPHGPGEIIRHGENGLLVPRDSTRGMADALLALMLDDARRGEMGKAARAGAAKRFAPDDVAERYERLFSTLLEERVGRPAPPPPGPADWHGRATVLAATAGILARGAVRRGRREMGWVG</sequence>
<feature type="domain" description="Glycosyltransferase subfamily 4-like N-terminal" evidence="5">
    <location>
        <begin position="22"/>
        <end position="197"/>
    </location>
</feature>
<protein>
    <recommendedName>
        <fullName evidence="1">D-inositol 3-phosphate glycosyltransferase</fullName>
    </recommendedName>
</protein>
<evidence type="ECO:0000256" key="1">
    <source>
        <dbReference type="ARBA" id="ARBA00021292"/>
    </source>
</evidence>
<evidence type="ECO:0000256" key="4">
    <source>
        <dbReference type="SAM" id="MobiDB-lite"/>
    </source>
</evidence>
<evidence type="ECO:0000313" key="7">
    <source>
        <dbReference type="Proteomes" id="UP000001444"/>
    </source>
</evidence>
<organism evidence="6 7">
    <name type="scientific">Streptomyces scabiei (strain 87.22)</name>
    <dbReference type="NCBI Taxonomy" id="680198"/>
    <lineage>
        <taxon>Bacteria</taxon>
        <taxon>Bacillati</taxon>
        <taxon>Actinomycetota</taxon>
        <taxon>Actinomycetes</taxon>
        <taxon>Kitasatosporales</taxon>
        <taxon>Streptomycetaceae</taxon>
        <taxon>Streptomyces</taxon>
    </lineage>
</organism>
<keyword evidence="2" id="KW-0328">Glycosyltransferase</keyword>
<dbReference type="HOGENOM" id="CLU_009583_0_0_11"/>
<name>C9Z9Q1_STRSW</name>
<evidence type="ECO:0000256" key="2">
    <source>
        <dbReference type="ARBA" id="ARBA00022676"/>
    </source>
</evidence>
<evidence type="ECO:0000259" key="5">
    <source>
        <dbReference type="Pfam" id="PF13439"/>
    </source>
</evidence>
<evidence type="ECO:0000313" key="6">
    <source>
        <dbReference type="EMBL" id="CBG75979.1"/>
    </source>
</evidence>
<dbReference type="CDD" id="cd03820">
    <property type="entry name" value="GT4_AmsD-like"/>
    <property type="match status" value="1"/>
</dbReference>
<feature type="non-terminal residue" evidence="6">
    <location>
        <position position="1"/>
    </location>
</feature>
<dbReference type="PANTHER" id="PTHR12526:SF627">
    <property type="entry name" value="D-RHAMNOSYLTRANSFERASE WBPZ"/>
    <property type="match status" value="1"/>
</dbReference>
<dbReference type="AlphaFoldDB" id="C9Z9Q1"/>
<keyword evidence="7" id="KW-1185">Reference proteome</keyword>
<dbReference type="KEGG" id="scb:SCAB_90461"/>
<gene>
    <name evidence="6" type="ordered locus">SCAB_90461</name>
</gene>
<feature type="region of interest" description="Disordered" evidence="4">
    <location>
        <begin position="71"/>
        <end position="96"/>
    </location>
</feature>
<evidence type="ECO:0000256" key="3">
    <source>
        <dbReference type="ARBA" id="ARBA00022679"/>
    </source>
</evidence>
<dbReference type="Pfam" id="PF13439">
    <property type="entry name" value="Glyco_transf_4"/>
    <property type="match status" value="1"/>
</dbReference>
<dbReference type="InterPro" id="IPR028098">
    <property type="entry name" value="Glyco_trans_4-like_N"/>
</dbReference>
<dbReference type="Proteomes" id="UP000001444">
    <property type="component" value="Chromosome"/>
</dbReference>